<name>A0A1T4KTR1_9HYPH</name>
<evidence type="ECO:0000256" key="1">
    <source>
        <dbReference type="ARBA" id="ARBA00010211"/>
    </source>
</evidence>
<evidence type="ECO:0000313" key="5">
    <source>
        <dbReference type="Proteomes" id="UP000190092"/>
    </source>
</evidence>
<evidence type="ECO:0000256" key="2">
    <source>
        <dbReference type="ARBA" id="ARBA00022723"/>
    </source>
</evidence>
<dbReference type="InterPro" id="IPR051121">
    <property type="entry name" value="FAH"/>
</dbReference>
<dbReference type="Proteomes" id="UP000190092">
    <property type="component" value="Unassembled WGS sequence"/>
</dbReference>
<dbReference type="EMBL" id="FUWJ01000001">
    <property type="protein sequence ID" value="SJZ45697.1"/>
    <property type="molecule type" value="Genomic_DNA"/>
</dbReference>
<dbReference type="Gene3D" id="3.90.850.10">
    <property type="entry name" value="Fumarylacetoacetase-like, C-terminal domain"/>
    <property type="match status" value="1"/>
</dbReference>
<feature type="domain" description="Fumarylacetoacetase-like C-terminal" evidence="3">
    <location>
        <begin position="210"/>
        <end position="356"/>
    </location>
</feature>
<evidence type="ECO:0000313" key="4">
    <source>
        <dbReference type="EMBL" id="SJZ45697.1"/>
    </source>
</evidence>
<gene>
    <name evidence="4" type="ORF">SAMN02745126_01141</name>
</gene>
<accession>A0A1T4KTR1</accession>
<evidence type="ECO:0000259" key="3">
    <source>
        <dbReference type="Pfam" id="PF01557"/>
    </source>
</evidence>
<dbReference type="GO" id="GO:0016787">
    <property type="term" value="F:hydrolase activity"/>
    <property type="evidence" value="ECO:0007669"/>
    <property type="project" value="UniProtKB-KW"/>
</dbReference>
<dbReference type="InterPro" id="IPR036663">
    <property type="entry name" value="Fumarylacetoacetase_C_sf"/>
</dbReference>
<keyword evidence="4" id="KW-0378">Hydrolase</keyword>
<dbReference type="Pfam" id="PF01557">
    <property type="entry name" value="FAA_hydrolase"/>
    <property type="match status" value="1"/>
</dbReference>
<dbReference type="PANTHER" id="PTHR42796:SF7">
    <property type="entry name" value="2-DEHYDRO-3-DEOXY-D-ARABINONATE DEHYDRATASE"/>
    <property type="match status" value="1"/>
</dbReference>
<comment type="similarity">
    <text evidence="1">Belongs to the FAH family.</text>
</comment>
<dbReference type="GO" id="GO:0046872">
    <property type="term" value="F:metal ion binding"/>
    <property type="evidence" value="ECO:0007669"/>
    <property type="project" value="UniProtKB-KW"/>
</dbReference>
<sequence>MIGASVAISMADILPEDGTRGTLVGRIWRKGHPEGPSIVAVRAEGVFDISGSAATMTDLCNAPDPIAVARSPGQRIGALEDLINALLAPIDLQAIKAAGVTFAVSLLERLIEEHAKGDPTRAEHVRKELNDIIGADVSAIRPGSPEAEALKRTLLERDAWSPYLEVGIGPYAEIFTKAPPMAAVGYGADIGIRPDSDWNNPEPEVTLIVSARGTIVGATLGNDVNLRDIEGRSALLLGQAKDNNGSCAIGPFIRLFDETFGLDDVRQAKVELEVTGPDQFRLRGQSDLSKISRDPTDLVMQAMGGTHQYPDGMALMTGTLFAPTEPRIPGGTGFTHLIGDRVSIRSPKLGTLTNTVNHCDKIPAWTFGVSALMRNLAARGLLR</sequence>
<dbReference type="InterPro" id="IPR011234">
    <property type="entry name" value="Fumarylacetoacetase-like_C"/>
</dbReference>
<dbReference type="STRING" id="225324.SAMN02745126_01141"/>
<reference evidence="5" key="1">
    <citation type="submission" date="2017-02" db="EMBL/GenBank/DDBJ databases">
        <authorList>
            <person name="Varghese N."/>
            <person name="Submissions S."/>
        </authorList>
    </citation>
    <scope>NUCLEOTIDE SEQUENCE [LARGE SCALE GENOMIC DNA]</scope>
    <source>
        <strain evidence="5">ATCC 27094</strain>
    </source>
</reference>
<protein>
    <submittedName>
        <fullName evidence="4">Fumarylacetoacetate (FAA) hydrolase family protein</fullName>
    </submittedName>
</protein>
<proteinExistence type="inferred from homology"/>
<dbReference type="SUPFAM" id="SSF56529">
    <property type="entry name" value="FAH"/>
    <property type="match status" value="1"/>
</dbReference>
<organism evidence="4 5">
    <name type="scientific">Enhydrobacter aerosaccus</name>
    <dbReference type="NCBI Taxonomy" id="225324"/>
    <lineage>
        <taxon>Bacteria</taxon>
        <taxon>Pseudomonadati</taxon>
        <taxon>Pseudomonadota</taxon>
        <taxon>Alphaproteobacteria</taxon>
        <taxon>Hyphomicrobiales</taxon>
        <taxon>Enhydrobacter</taxon>
    </lineage>
</organism>
<keyword evidence="5" id="KW-1185">Reference proteome</keyword>
<keyword evidence="2" id="KW-0479">Metal-binding</keyword>
<dbReference type="GO" id="GO:0044281">
    <property type="term" value="P:small molecule metabolic process"/>
    <property type="evidence" value="ECO:0007669"/>
    <property type="project" value="UniProtKB-ARBA"/>
</dbReference>
<dbReference type="AlphaFoldDB" id="A0A1T4KTR1"/>
<dbReference type="PANTHER" id="PTHR42796">
    <property type="entry name" value="FUMARYLACETOACETATE HYDROLASE DOMAIN-CONTAINING PROTEIN 2A-RELATED"/>
    <property type="match status" value="1"/>
</dbReference>